<dbReference type="EMBL" id="BCTB01000018">
    <property type="protein sequence ID" value="GAT15728.1"/>
    <property type="molecule type" value="Genomic_DNA"/>
</dbReference>
<reference evidence="9" key="2">
    <citation type="submission" date="2016-02" db="EMBL/GenBank/DDBJ databases">
        <title>Draft genome sequence of five rapidly growing Mycobacterium species.</title>
        <authorList>
            <person name="Katahira K."/>
            <person name="Gotou Y."/>
            <person name="Iida K."/>
            <person name="Ogura Y."/>
            <person name="Hayashi T."/>
        </authorList>
    </citation>
    <scope>NUCLEOTIDE SEQUENCE [LARGE SCALE GENOMIC DNA]</scope>
    <source>
        <strain evidence="9">JCM6362</strain>
    </source>
</reference>
<dbReference type="Proteomes" id="UP000069654">
    <property type="component" value="Unassembled WGS sequence"/>
</dbReference>
<keyword evidence="3" id="KW-1003">Cell membrane</keyword>
<comment type="similarity">
    <text evidence="2">Belongs to the CPA3 antiporters (TC 2.A.63) subunit E family.</text>
</comment>
<feature type="transmembrane region" description="Helical" evidence="7">
    <location>
        <begin position="5"/>
        <end position="23"/>
    </location>
</feature>
<evidence type="ECO:0000256" key="6">
    <source>
        <dbReference type="ARBA" id="ARBA00023136"/>
    </source>
</evidence>
<dbReference type="STRING" id="1797.RMCT_2698"/>
<comment type="caution">
    <text evidence="8">The sequence shown here is derived from an EMBL/GenBank/DDBJ whole genome shotgun (WGS) entry which is preliminary data.</text>
</comment>
<feature type="transmembrane region" description="Helical" evidence="7">
    <location>
        <begin position="103"/>
        <end position="122"/>
    </location>
</feature>
<evidence type="ECO:0000256" key="4">
    <source>
        <dbReference type="ARBA" id="ARBA00022692"/>
    </source>
</evidence>
<evidence type="ECO:0000256" key="3">
    <source>
        <dbReference type="ARBA" id="ARBA00022475"/>
    </source>
</evidence>
<dbReference type="AlphaFoldDB" id="A0A117IMS4"/>
<keyword evidence="5 7" id="KW-1133">Transmembrane helix</keyword>
<dbReference type="NCBIfam" id="NF006521">
    <property type="entry name" value="PRK08965.1-5"/>
    <property type="match status" value="1"/>
</dbReference>
<evidence type="ECO:0000256" key="2">
    <source>
        <dbReference type="ARBA" id="ARBA00006228"/>
    </source>
</evidence>
<sequence length="186" mass="20864">MRSVLLRLWILCWLTLVWVLLWGDVSAANVIAGLVLALVITLLLPLPVVPVEGKLHPLSLLRLILQMAYWLLVSSIQLAWLAIRPGPLPVSAVLAARFNLKSDLVLALAVNLINLTPGTIGIEIDQNRRIVYVHVINVGSERALRNFYRQMKQLEQLLIAAFERDEDWRPAPEKEISNQRGAEAEA</sequence>
<gene>
    <name evidence="8" type="ORF">RMCT_2698</name>
</gene>
<dbReference type="GO" id="GO:0005886">
    <property type="term" value="C:plasma membrane"/>
    <property type="evidence" value="ECO:0007669"/>
    <property type="project" value="UniProtKB-SubCell"/>
</dbReference>
<organism evidence="8 9">
    <name type="scientific">Mycolicibacterium thermoresistibile</name>
    <name type="common">Mycobacterium thermoresistibile</name>
    <dbReference type="NCBI Taxonomy" id="1797"/>
    <lineage>
        <taxon>Bacteria</taxon>
        <taxon>Bacillati</taxon>
        <taxon>Actinomycetota</taxon>
        <taxon>Actinomycetes</taxon>
        <taxon>Mycobacteriales</taxon>
        <taxon>Mycobacteriaceae</taxon>
        <taxon>Mycolicibacterium</taxon>
    </lineage>
</organism>
<dbReference type="GO" id="GO:0008324">
    <property type="term" value="F:monoatomic cation transmembrane transporter activity"/>
    <property type="evidence" value="ECO:0007669"/>
    <property type="project" value="InterPro"/>
</dbReference>
<dbReference type="PANTHER" id="PTHR34584">
    <property type="entry name" value="NA(+)/H(+) ANTIPORTER SUBUNIT E1"/>
    <property type="match status" value="1"/>
</dbReference>
<dbReference type="RefSeq" id="WP_040547257.1">
    <property type="nucleotide sequence ID" value="NZ_BCTB01000018.1"/>
</dbReference>
<comment type="subcellular location">
    <subcellularLocation>
        <location evidence="1">Cell membrane</location>
        <topology evidence="1">Multi-pass membrane protein</topology>
    </subcellularLocation>
</comment>
<dbReference type="InterPro" id="IPR002758">
    <property type="entry name" value="Cation_antiport_E"/>
</dbReference>
<feature type="transmembrane region" description="Helical" evidence="7">
    <location>
        <begin position="29"/>
        <end position="51"/>
    </location>
</feature>
<evidence type="ECO:0000256" key="1">
    <source>
        <dbReference type="ARBA" id="ARBA00004651"/>
    </source>
</evidence>
<protein>
    <submittedName>
        <fullName evidence="8">Multisubunit Na+/H+ antiporter, MnhE subunit</fullName>
    </submittedName>
</protein>
<accession>A0A117IMS4</accession>
<evidence type="ECO:0000313" key="8">
    <source>
        <dbReference type="EMBL" id="GAT15728.1"/>
    </source>
</evidence>
<proteinExistence type="inferred from homology"/>
<keyword evidence="4 7" id="KW-0812">Transmembrane</keyword>
<reference evidence="8 9" key="1">
    <citation type="journal article" date="2016" name="Genome Announc.">
        <title>Draft Genome Sequences of Five Rapidly Growing Mycobacterium Species, M. thermoresistibile, M. fortuitum subsp. acetamidolyticum, M. canariasense, M. brisbanense, and M. novocastrense.</title>
        <authorList>
            <person name="Katahira K."/>
            <person name="Ogura Y."/>
            <person name="Gotoh Y."/>
            <person name="Hayashi T."/>
        </authorList>
    </citation>
    <scope>NUCLEOTIDE SEQUENCE [LARGE SCALE GENOMIC DNA]</scope>
    <source>
        <strain evidence="8 9">JCM6362</strain>
    </source>
</reference>
<evidence type="ECO:0000256" key="5">
    <source>
        <dbReference type="ARBA" id="ARBA00022989"/>
    </source>
</evidence>
<keyword evidence="6 7" id="KW-0472">Membrane</keyword>
<evidence type="ECO:0000256" key="7">
    <source>
        <dbReference type="SAM" id="Phobius"/>
    </source>
</evidence>
<feature type="transmembrane region" description="Helical" evidence="7">
    <location>
        <begin position="63"/>
        <end position="83"/>
    </location>
</feature>
<dbReference type="PANTHER" id="PTHR34584:SF1">
    <property type="entry name" value="NA(+)_H(+) ANTIPORTER SUBUNIT E1"/>
    <property type="match status" value="1"/>
</dbReference>
<dbReference type="Pfam" id="PF01899">
    <property type="entry name" value="MNHE"/>
    <property type="match status" value="1"/>
</dbReference>
<evidence type="ECO:0000313" key="9">
    <source>
        <dbReference type="Proteomes" id="UP000069654"/>
    </source>
</evidence>
<dbReference type="OrthoDB" id="3556991at2"/>
<name>A0A117IMS4_MYCTH</name>